<feature type="domain" description="Beta-lactamase-related" evidence="3">
    <location>
        <begin position="3"/>
        <end position="323"/>
    </location>
</feature>
<sequence length="341" mass="37708">MWLASCTKISTAVAVMQCVEKGLLSLDNPISNILPEWKEAEILTGFDENDKPILKKATKSLTLRHLLTHSSGLGYVRMNPLLEKYAKALGKPLDHPQTTIRDDFKLPLLFEPGEGWEYGCSIDWAGKMVEEVNGGIRLGEYMEKNIFEPLGMTLTSFRPSEHPAVKDRLAGRPFRTPEGKVIPEAPNVGMYPVQEPQDDYGGAGLHSCAQDYIKLIASLLANDGKLLKSESVDELFRPQLKDTKYIQAVMDNPEAAAFLAPSFGTGVKWNYALGGAVAVDGVEGRIDAGTMHWAGLPNSFWWIDRHRGIGGVYANHFFPPADPPTQKLFALFQRDMYTLAG</sequence>
<dbReference type="PANTHER" id="PTHR43283">
    <property type="entry name" value="BETA-LACTAMASE-RELATED"/>
    <property type="match status" value="1"/>
</dbReference>
<dbReference type="AlphaFoldDB" id="A0AAN6IXT6"/>
<keyword evidence="2" id="KW-0378">Hydrolase</keyword>
<protein>
    <recommendedName>
        <fullName evidence="3">Beta-lactamase-related domain-containing protein</fullName>
    </recommendedName>
</protein>
<dbReference type="InterPro" id="IPR050789">
    <property type="entry name" value="Diverse_Enzym_Activities"/>
</dbReference>
<evidence type="ECO:0000313" key="5">
    <source>
        <dbReference type="Proteomes" id="UP001161757"/>
    </source>
</evidence>
<name>A0AAN6IXT6_EXODE</name>
<evidence type="ECO:0000256" key="2">
    <source>
        <dbReference type="ARBA" id="ARBA00022801"/>
    </source>
</evidence>
<evidence type="ECO:0000256" key="1">
    <source>
        <dbReference type="ARBA" id="ARBA00009009"/>
    </source>
</evidence>
<accession>A0AAN6IXT6</accession>
<evidence type="ECO:0000313" key="4">
    <source>
        <dbReference type="EMBL" id="KAJ8995340.1"/>
    </source>
</evidence>
<dbReference type="InterPro" id="IPR012338">
    <property type="entry name" value="Beta-lactam/transpept-like"/>
</dbReference>
<proteinExistence type="inferred from homology"/>
<gene>
    <name evidence="4" type="ORF">HRR80_000114</name>
</gene>
<dbReference type="SUPFAM" id="SSF56601">
    <property type="entry name" value="beta-lactamase/transpeptidase-like"/>
    <property type="match status" value="1"/>
</dbReference>
<dbReference type="Gene3D" id="3.40.710.10">
    <property type="entry name" value="DD-peptidase/beta-lactamase superfamily"/>
    <property type="match status" value="1"/>
</dbReference>
<reference evidence="4" key="1">
    <citation type="submission" date="2023-01" db="EMBL/GenBank/DDBJ databases">
        <title>Exophiala dermititidis isolated from Cystic Fibrosis Patient.</title>
        <authorList>
            <person name="Kurbessoian T."/>
            <person name="Crocker A."/>
            <person name="Murante D."/>
            <person name="Hogan D.A."/>
            <person name="Stajich J.E."/>
        </authorList>
    </citation>
    <scope>NUCLEOTIDE SEQUENCE</scope>
    <source>
        <strain evidence="4">Ex8</strain>
    </source>
</reference>
<organism evidence="4 5">
    <name type="scientific">Exophiala dermatitidis</name>
    <name type="common">Black yeast-like fungus</name>
    <name type="synonym">Wangiella dermatitidis</name>
    <dbReference type="NCBI Taxonomy" id="5970"/>
    <lineage>
        <taxon>Eukaryota</taxon>
        <taxon>Fungi</taxon>
        <taxon>Dikarya</taxon>
        <taxon>Ascomycota</taxon>
        <taxon>Pezizomycotina</taxon>
        <taxon>Eurotiomycetes</taxon>
        <taxon>Chaetothyriomycetidae</taxon>
        <taxon>Chaetothyriales</taxon>
        <taxon>Herpotrichiellaceae</taxon>
        <taxon>Exophiala</taxon>
    </lineage>
</organism>
<comment type="similarity">
    <text evidence="1">Belongs to the class-A beta-lactamase family.</text>
</comment>
<dbReference type="GO" id="GO:0016787">
    <property type="term" value="F:hydrolase activity"/>
    <property type="evidence" value="ECO:0007669"/>
    <property type="project" value="UniProtKB-KW"/>
</dbReference>
<comment type="caution">
    <text evidence="4">The sequence shown here is derived from an EMBL/GenBank/DDBJ whole genome shotgun (WGS) entry which is preliminary data.</text>
</comment>
<dbReference type="Proteomes" id="UP001161757">
    <property type="component" value="Unassembled WGS sequence"/>
</dbReference>
<dbReference type="PANTHER" id="PTHR43283:SF17">
    <property type="entry name" value="(LOVD), PUTATIVE (AFU_ORTHOLOGUE AFUA_5G00920)-RELATED"/>
    <property type="match status" value="1"/>
</dbReference>
<dbReference type="Pfam" id="PF00144">
    <property type="entry name" value="Beta-lactamase"/>
    <property type="match status" value="1"/>
</dbReference>
<dbReference type="EMBL" id="JAJGCB010000001">
    <property type="protein sequence ID" value="KAJ8995340.1"/>
    <property type="molecule type" value="Genomic_DNA"/>
</dbReference>
<dbReference type="InterPro" id="IPR001466">
    <property type="entry name" value="Beta-lactam-related"/>
</dbReference>
<evidence type="ECO:0000259" key="3">
    <source>
        <dbReference type="Pfam" id="PF00144"/>
    </source>
</evidence>